<dbReference type="Gene3D" id="3.90.1200.10">
    <property type="match status" value="1"/>
</dbReference>
<dbReference type="EMBL" id="QOUI01000001">
    <property type="protein sequence ID" value="RCK71061.1"/>
    <property type="molecule type" value="Genomic_DNA"/>
</dbReference>
<evidence type="ECO:0000313" key="3">
    <source>
        <dbReference type="Proteomes" id="UP000252770"/>
    </source>
</evidence>
<sequence>MLAAVEVPTPGAEWTINVYPAVSGEPVRHPWRAHDLLRVLDAWHALTPAFHRAPVTDGAQVSLFFEGWREVVADVDDPWRPLLEPWSERLAAMTAAVDGTAADPPVPSHIDLRADNILLDQSSGEVWFVDWSHPGLAAPWADLAILFADVVASGGDRADGGDVDVLQLWRSHPATAAFDPEWMVTVVVALAAALHLRSRRPPHPLFPHRRAWEAAMTSGTEPFLRRHTR</sequence>
<protein>
    <recommendedName>
        <fullName evidence="1">Aminoglycoside phosphotransferase domain-containing protein</fullName>
    </recommendedName>
</protein>
<dbReference type="InterPro" id="IPR011009">
    <property type="entry name" value="Kinase-like_dom_sf"/>
</dbReference>
<proteinExistence type="predicted"/>
<evidence type="ECO:0000313" key="2">
    <source>
        <dbReference type="EMBL" id="RCK71061.1"/>
    </source>
</evidence>
<keyword evidence="3" id="KW-1185">Reference proteome</keyword>
<evidence type="ECO:0000259" key="1">
    <source>
        <dbReference type="Pfam" id="PF01636"/>
    </source>
</evidence>
<dbReference type="SUPFAM" id="SSF56112">
    <property type="entry name" value="Protein kinase-like (PK-like)"/>
    <property type="match status" value="1"/>
</dbReference>
<reference evidence="2 3" key="1">
    <citation type="submission" date="2018-07" db="EMBL/GenBank/DDBJ databases">
        <title>Desertimonas flava gen. nov. sp. nov.</title>
        <authorList>
            <person name="Liu S."/>
        </authorList>
    </citation>
    <scope>NUCLEOTIDE SEQUENCE [LARGE SCALE GENOMIC DNA]</scope>
    <source>
        <strain evidence="2 3">16Sb5-5</strain>
    </source>
</reference>
<dbReference type="AlphaFoldDB" id="A0A367Z1F7"/>
<name>A0A367Z1F7_9ACTN</name>
<dbReference type="Proteomes" id="UP000252770">
    <property type="component" value="Unassembled WGS sequence"/>
</dbReference>
<dbReference type="InterPro" id="IPR002575">
    <property type="entry name" value="Aminoglycoside_PTrfase"/>
</dbReference>
<dbReference type="RefSeq" id="WP_114124764.1">
    <property type="nucleotide sequence ID" value="NZ_QOUI01000001.1"/>
</dbReference>
<gene>
    <name evidence="2" type="ORF">DT076_00870</name>
</gene>
<accession>A0A367Z1F7</accession>
<dbReference type="Pfam" id="PF01636">
    <property type="entry name" value="APH"/>
    <property type="match status" value="1"/>
</dbReference>
<organism evidence="2 3">
    <name type="scientific">Desertihabitans brevis</name>
    <dbReference type="NCBI Taxonomy" id="2268447"/>
    <lineage>
        <taxon>Bacteria</taxon>
        <taxon>Bacillati</taxon>
        <taxon>Actinomycetota</taxon>
        <taxon>Actinomycetes</taxon>
        <taxon>Propionibacteriales</taxon>
        <taxon>Propionibacteriaceae</taxon>
        <taxon>Desertihabitans</taxon>
    </lineage>
</organism>
<comment type="caution">
    <text evidence="2">The sequence shown here is derived from an EMBL/GenBank/DDBJ whole genome shotgun (WGS) entry which is preliminary data.</text>
</comment>
<feature type="domain" description="Aminoglycoside phosphotransferase" evidence="1">
    <location>
        <begin position="18"/>
        <end position="161"/>
    </location>
</feature>